<organism evidence="2 3">
    <name type="scientific">Gordonia phthalatica</name>
    <dbReference type="NCBI Taxonomy" id="1136941"/>
    <lineage>
        <taxon>Bacteria</taxon>
        <taxon>Bacillati</taxon>
        <taxon>Actinomycetota</taxon>
        <taxon>Actinomycetes</taxon>
        <taxon>Mycobacteriales</taxon>
        <taxon>Gordoniaceae</taxon>
        <taxon>Gordonia</taxon>
    </lineage>
</organism>
<dbReference type="NCBIfam" id="TIGR01764">
    <property type="entry name" value="excise"/>
    <property type="match status" value="1"/>
</dbReference>
<sequence>MASAHNPEFTLLTSAESAPIAIPEDLATVLRSVVDAMSQGVAITITPLPDELTTTVAAHELGVSRPTLMKLIADGRLEAHKVGSHTRLMTADVHALRRQRRHEQRRAFDELRRYERSIGIDE</sequence>
<protein>
    <recommendedName>
        <fullName evidence="1">Helix-turn-helix domain-containing protein</fullName>
    </recommendedName>
</protein>
<evidence type="ECO:0000313" key="2">
    <source>
        <dbReference type="EMBL" id="ALG85640.1"/>
    </source>
</evidence>
<dbReference type="Pfam" id="PF12728">
    <property type="entry name" value="HTH_17"/>
    <property type="match status" value="1"/>
</dbReference>
<reference evidence="2 3" key="2">
    <citation type="journal article" date="2017" name="Int. J. Syst. Evol. Microbiol.">
        <title>Gordonia phthalatica sp. nov., a di-n-butyl phthalate-degrading bacterium isolated from activated sludge.</title>
        <authorList>
            <person name="Jin D."/>
            <person name="Kong X."/>
            <person name="Jia M."/>
            <person name="Yu X."/>
            <person name="Wang X."/>
            <person name="Zhuang X."/>
            <person name="Deng Y."/>
            <person name="Bai Z."/>
        </authorList>
    </citation>
    <scope>NUCLEOTIDE SEQUENCE [LARGE SCALE GENOMIC DNA]</scope>
    <source>
        <strain evidence="2 3">QH-11</strain>
    </source>
</reference>
<feature type="domain" description="Helix-turn-helix" evidence="1">
    <location>
        <begin position="52"/>
        <end position="101"/>
    </location>
</feature>
<dbReference type="AlphaFoldDB" id="A0A0N9N584"/>
<dbReference type="GO" id="GO:0003677">
    <property type="term" value="F:DNA binding"/>
    <property type="evidence" value="ECO:0007669"/>
    <property type="project" value="InterPro"/>
</dbReference>
<evidence type="ECO:0000259" key="1">
    <source>
        <dbReference type="Pfam" id="PF12728"/>
    </source>
</evidence>
<accession>A0A0N9N584</accession>
<keyword evidence="3" id="KW-1185">Reference proteome</keyword>
<gene>
    <name evidence="2" type="ORF">ACH46_15580</name>
</gene>
<evidence type="ECO:0000313" key="3">
    <source>
        <dbReference type="Proteomes" id="UP000063789"/>
    </source>
</evidence>
<dbReference type="PATRIC" id="fig|1136941.3.peg.3179"/>
<reference evidence="3" key="1">
    <citation type="submission" date="2015-06" db="EMBL/GenBank/DDBJ databases">
        <title>Complete genome sequence and metabolic analysis of phthalate degradation pathway in Gordonia sp. QH-11.</title>
        <authorList>
            <person name="Jin D."/>
            <person name="Kong X."/>
            <person name="Bai Z."/>
        </authorList>
    </citation>
    <scope>NUCLEOTIDE SEQUENCE [LARGE SCALE GENOMIC DNA]</scope>
    <source>
        <strain evidence="3">QH-11</strain>
    </source>
</reference>
<dbReference type="InterPro" id="IPR041657">
    <property type="entry name" value="HTH_17"/>
</dbReference>
<dbReference type="KEGG" id="goq:ACH46_15580"/>
<proteinExistence type="predicted"/>
<dbReference type="Proteomes" id="UP000063789">
    <property type="component" value="Chromosome"/>
</dbReference>
<dbReference type="STRING" id="1136941.ACH46_15580"/>
<dbReference type="EMBL" id="CP011853">
    <property type="protein sequence ID" value="ALG85640.1"/>
    <property type="molecule type" value="Genomic_DNA"/>
</dbReference>
<name>A0A0N9N584_9ACTN</name>
<dbReference type="InterPro" id="IPR010093">
    <property type="entry name" value="SinI_DNA-bd"/>
</dbReference>